<keyword evidence="2" id="KW-1185">Reference proteome</keyword>
<dbReference type="Proteomes" id="UP000199354">
    <property type="component" value="Unassembled WGS sequence"/>
</dbReference>
<protein>
    <submittedName>
        <fullName evidence="1">Uncharacterized protein</fullName>
    </submittedName>
</protein>
<dbReference type="EMBL" id="FMVF01000019">
    <property type="protein sequence ID" value="SCY94376.1"/>
    <property type="molecule type" value="Genomic_DNA"/>
</dbReference>
<accession>A0A1G5K1B9</accession>
<dbReference type="AlphaFoldDB" id="A0A1G5K1B9"/>
<reference evidence="1 2" key="1">
    <citation type="submission" date="2016-10" db="EMBL/GenBank/DDBJ databases">
        <authorList>
            <person name="de Groot N.N."/>
        </authorList>
    </citation>
    <scope>NUCLEOTIDE SEQUENCE [LARGE SCALE GENOMIC DNA]</scope>
    <source>
        <strain evidence="1 2">CGMCC 1.7031</strain>
    </source>
</reference>
<name>A0A1G5K1B9_9FLAO</name>
<evidence type="ECO:0000313" key="2">
    <source>
        <dbReference type="Proteomes" id="UP000199354"/>
    </source>
</evidence>
<gene>
    <name evidence="1" type="ORF">SAMN02927903_03023</name>
</gene>
<evidence type="ECO:0000313" key="1">
    <source>
        <dbReference type="EMBL" id="SCY94376.1"/>
    </source>
</evidence>
<proteinExistence type="predicted"/>
<organism evidence="1 2">
    <name type="scientific">Flavobacterium caeni</name>
    <dbReference type="NCBI Taxonomy" id="490189"/>
    <lineage>
        <taxon>Bacteria</taxon>
        <taxon>Pseudomonadati</taxon>
        <taxon>Bacteroidota</taxon>
        <taxon>Flavobacteriia</taxon>
        <taxon>Flavobacteriales</taxon>
        <taxon>Flavobacteriaceae</taxon>
        <taxon>Flavobacterium</taxon>
    </lineage>
</organism>
<sequence>MFSNPEDLIDFDYKLLKKLKAEWDIEEADRKKVQALEELKKLS</sequence>